<gene>
    <name evidence="1" type="ORF">V6N12_024345</name>
</gene>
<dbReference type="Proteomes" id="UP001472677">
    <property type="component" value="Unassembled WGS sequence"/>
</dbReference>
<protein>
    <recommendedName>
        <fullName evidence="3">Retrovirus-related Pol polyprotein from transposon RE1</fullName>
    </recommendedName>
</protein>
<comment type="caution">
    <text evidence="1">The sequence shown here is derived from an EMBL/GenBank/DDBJ whole genome shotgun (WGS) entry which is preliminary data.</text>
</comment>
<keyword evidence="2" id="KW-1185">Reference proteome</keyword>
<sequence length="102" mass="11543">MFLMNYTWPDIAYVVSRLSRYTHNLSGEHLIVVRRLLKYLKGIMDWKLNFVGYPAALEGYCDANWVSDSVEVRSMSGYVFTLGGATISWKLGGAAISWKSAK</sequence>
<accession>A0ABR2G0T0</accession>
<evidence type="ECO:0008006" key="3">
    <source>
        <dbReference type="Google" id="ProtNLM"/>
    </source>
</evidence>
<reference evidence="1 2" key="1">
    <citation type="journal article" date="2024" name="G3 (Bethesda)">
        <title>Genome assembly of Hibiscus sabdariffa L. provides insights into metabolisms of medicinal natural products.</title>
        <authorList>
            <person name="Kim T."/>
        </authorList>
    </citation>
    <scope>NUCLEOTIDE SEQUENCE [LARGE SCALE GENOMIC DNA]</scope>
    <source>
        <strain evidence="1">TK-2024</strain>
        <tissue evidence="1">Old leaves</tissue>
    </source>
</reference>
<organism evidence="1 2">
    <name type="scientific">Hibiscus sabdariffa</name>
    <name type="common">roselle</name>
    <dbReference type="NCBI Taxonomy" id="183260"/>
    <lineage>
        <taxon>Eukaryota</taxon>
        <taxon>Viridiplantae</taxon>
        <taxon>Streptophyta</taxon>
        <taxon>Embryophyta</taxon>
        <taxon>Tracheophyta</taxon>
        <taxon>Spermatophyta</taxon>
        <taxon>Magnoliopsida</taxon>
        <taxon>eudicotyledons</taxon>
        <taxon>Gunneridae</taxon>
        <taxon>Pentapetalae</taxon>
        <taxon>rosids</taxon>
        <taxon>malvids</taxon>
        <taxon>Malvales</taxon>
        <taxon>Malvaceae</taxon>
        <taxon>Malvoideae</taxon>
        <taxon>Hibiscus</taxon>
    </lineage>
</organism>
<evidence type="ECO:0000313" key="1">
    <source>
        <dbReference type="EMBL" id="KAK8589958.1"/>
    </source>
</evidence>
<evidence type="ECO:0000313" key="2">
    <source>
        <dbReference type="Proteomes" id="UP001472677"/>
    </source>
</evidence>
<name>A0ABR2G0T0_9ROSI</name>
<dbReference type="EMBL" id="JBBPBM010000004">
    <property type="protein sequence ID" value="KAK8589958.1"/>
    <property type="molecule type" value="Genomic_DNA"/>
</dbReference>
<dbReference type="PANTHER" id="PTHR11439:SF440">
    <property type="entry name" value="INTEGRASE CATALYTIC DOMAIN-CONTAINING PROTEIN"/>
    <property type="match status" value="1"/>
</dbReference>
<dbReference type="PANTHER" id="PTHR11439">
    <property type="entry name" value="GAG-POL-RELATED RETROTRANSPOSON"/>
    <property type="match status" value="1"/>
</dbReference>
<proteinExistence type="predicted"/>